<reference evidence="2 3" key="1">
    <citation type="journal article" date="2009" name="Genome Biol.">
        <title>Community-wide analysis of microbial genome sequence signatures.</title>
        <authorList>
            <person name="Dick G.J."/>
            <person name="Andersson A.F."/>
            <person name="Baker B.J."/>
            <person name="Simmons S.L."/>
            <person name="Thomas B.C."/>
            <person name="Yelton A.P."/>
            <person name="Banfield J.F."/>
        </authorList>
    </citation>
    <scope>NUCLEOTIDE SEQUENCE [LARGE SCALE GENOMIC DNA]</scope>
    <source>
        <strain evidence="2">ARMAN-2</strain>
    </source>
</reference>
<dbReference type="CDD" id="cd06560">
    <property type="entry name" value="PriL"/>
    <property type="match status" value="1"/>
</dbReference>
<dbReference type="NCBIfam" id="NF033412">
    <property type="entry name" value="primase_PriX"/>
    <property type="match status" value="1"/>
</dbReference>
<dbReference type="InterPro" id="IPR023642">
    <property type="entry name" value="DNA_primase_lsu_PriL"/>
</dbReference>
<feature type="domain" description="Primase X" evidence="1">
    <location>
        <begin position="214"/>
        <end position="299"/>
    </location>
</feature>
<dbReference type="Pfam" id="PF18689">
    <property type="entry name" value="PriX"/>
    <property type="match status" value="1"/>
</dbReference>
<accession>C7DIH6</accession>
<keyword evidence="3" id="KW-1185">Reference proteome</keyword>
<dbReference type="EMBL" id="GG697241">
    <property type="protein sequence ID" value="EET89750.1"/>
    <property type="molecule type" value="Genomic_DNA"/>
</dbReference>
<proteinExistence type="predicted"/>
<dbReference type="GO" id="GO:0003899">
    <property type="term" value="F:DNA-directed RNA polymerase activity"/>
    <property type="evidence" value="ECO:0007669"/>
    <property type="project" value="InterPro"/>
</dbReference>
<gene>
    <name evidence="2" type="ORF">UNLARM2_0868</name>
</gene>
<sequence length="308" mass="34461">MYTPLELDIAYKYPFSEEAKRVVGEASSPAIDYKYVELGKDRVAQDISGKATYFDIEMDSIKLNYVVSYAYARLVASAAGPFVIEPFAEGEAERSAQALKKDSTENLKMVANALGIRYSIFGSDVKVPFEEYVAKAPEADSFRLVNADLKGGQVSIGVNAFIEIVKSSAKKKIMAGLPIPRQEIPKEIIKAAAEIKLPASMSGIRLPEKGQKTFRWIERLLQTPIPDVRHRTVNLILAPYLVNVRNMSPEDAFKVINDYIERCKKVNPDTKIGEQYIRYQCNYAKKRGMRPLALQKAKELLGGLVELE</sequence>
<protein>
    <recommendedName>
        <fullName evidence="1">Primase X domain-containing protein</fullName>
    </recommendedName>
</protein>
<evidence type="ECO:0000313" key="2">
    <source>
        <dbReference type="EMBL" id="EET89750.1"/>
    </source>
</evidence>
<name>C7DIH6_MICA2</name>
<dbReference type="SUPFAM" id="SSF140914">
    <property type="entry name" value="PriB N-terminal domain-like"/>
    <property type="match status" value="1"/>
</dbReference>
<reference evidence="2 3" key="2">
    <citation type="journal article" date="2010" name="Proc. Natl. Acad. Sci. U.S.A.">
        <title>Enigmatic, ultrasmall, uncultivated Archaea.</title>
        <authorList>
            <person name="Baker B.J."/>
            <person name="Comolli L.R."/>
            <person name="Dick G.J."/>
            <person name="Hauser L.J."/>
            <person name="Hyatt D."/>
            <person name="Dill B.D."/>
            <person name="Land M.L."/>
            <person name="Verberkmoes N.C."/>
            <person name="Hettich R.L."/>
            <person name="Banfield J.F."/>
        </authorList>
    </citation>
    <scope>NUCLEOTIDE SEQUENCE [LARGE SCALE GENOMIC DNA]</scope>
    <source>
        <strain evidence="2">ARMAN-2</strain>
    </source>
</reference>
<dbReference type="Proteomes" id="UP000332487">
    <property type="component" value="Unassembled WGS sequence"/>
</dbReference>
<evidence type="ECO:0000259" key="1">
    <source>
        <dbReference type="Pfam" id="PF18689"/>
    </source>
</evidence>
<evidence type="ECO:0000313" key="3">
    <source>
        <dbReference type="Proteomes" id="UP000332487"/>
    </source>
</evidence>
<organism evidence="2 3">
    <name type="scientific">Candidatus Micrarchaeum acidiphilum ARMAN-2</name>
    <dbReference type="NCBI Taxonomy" id="425595"/>
    <lineage>
        <taxon>Archaea</taxon>
        <taxon>Candidatus Micrarchaeota</taxon>
        <taxon>Candidatus Micrarchaeia</taxon>
        <taxon>Candidatus Micrarchaeales</taxon>
        <taxon>Candidatus Micrarchaeaceae</taxon>
        <taxon>Candidatus Micrarchaeum</taxon>
    </lineage>
</organism>
<dbReference type="AlphaFoldDB" id="C7DIH6"/>
<dbReference type="InterPro" id="IPR040865">
    <property type="entry name" value="PriX"/>
</dbReference>